<evidence type="ECO:0000313" key="1">
    <source>
        <dbReference type="EMBL" id="KUK45748.1"/>
    </source>
</evidence>
<dbReference type="PANTHER" id="PTHR37560">
    <property type="entry name" value="UPF0210 PROTEIN SPR0218"/>
    <property type="match status" value="1"/>
</dbReference>
<dbReference type="AlphaFoldDB" id="A0A117LGD5"/>
<dbReference type="EMBL" id="LGFU01000166">
    <property type="protein sequence ID" value="KUK45748.1"/>
    <property type="molecule type" value="Genomic_DNA"/>
</dbReference>
<name>A0A117LGD5_9CHLR</name>
<accession>A0A117LGD5</accession>
<dbReference type="InterPro" id="IPR007841">
    <property type="entry name" value="UPF0210"/>
</dbReference>
<dbReference type="Gene3D" id="3.20.70.20">
    <property type="match status" value="1"/>
</dbReference>
<gene>
    <name evidence="1" type="ORF">XD73_1378</name>
</gene>
<protein>
    <recommendedName>
        <fullName evidence="3">DUF711 family protein</fullName>
    </recommendedName>
</protein>
<proteinExistence type="predicted"/>
<sequence length="405" mass="43940">MRIRSITYFIDPNYQPFETQLSALQKHKQTLRKNLEKAGFEVQSIRLATTPFPSWTNPEDRTGTLDAITTFVEETHDAGFNYLSVGPCKAADLSDSTLLPAILSISDLLFLSMQVADPQRGISIKDIKVCAQTIQQVAYLESNGFANLRFAALANVKPCTPFFPAAYAAPGKAAFSLAMECADTVQEIFGQSNDIESGCRRLINTFETQATSMEKIIQNVDLGENDSFQGFDFSLAPFPETWCSFGKALETLGVSAIGSAGSLAAAAILASALDTGKWKKAGFNGLMMPILEDNILAQRSADGILSIYDVLHYSSVCGTGLDTVPLPGDIAVEKIEALLLDVAALALRLDKPLTARLMPIPGKHAGDPVKFDFSFFAKGKVLDFPYHGVHSPLTADQNILLRSRK</sequence>
<reference evidence="1 2" key="1">
    <citation type="journal article" date="2015" name="MBio">
        <title>Genome-Resolved Metagenomic Analysis Reveals Roles for Candidate Phyla and Other Microbial Community Members in Biogeochemical Transformations in Oil Reservoirs.</title>
        <authorList>
            <person name="Hu P."/>
            <person name="Tom L."/>
            <person name="Singh A."/>
            <person name="Thomas B.C."/>
            <person name="Baker B.J."/>
            <person name="Piceno Y.M."/>
            <person name="Andersen G.L."/>
            <person name="Banfield J.F."/>
        </authorList>
    </citation>
    <scope>NUCLEOTIDE SEQUENCE [LARGE SCALE GENOMIC DNA]</scope>
    <source>
        <strain evidence="1">46_16</strain>
    </source>
</reference>
<dbReference type="PANTHER" id="PTHR37560:SF2">
    <property type="entry name" value="DUF711 DOMAIN-CONTAINING PROTEIN"/>
    <property type="match status" value="1"/>
</dbReference>
<dbReference type="SUPFAM" id="SSF51998">
    <property type="entry name" value="PFL-like glycyl radical enzymes"/>
    <property type="match status" value="1"/>
</dbReference>
<evidence type="ECO:0000313" key="2">
    <source>
        <dbReference type="Proteomes" id="UP000064249"/>
    </source>
</evidence>
<dbReference type="Pfam" id="PF05167">
    <property type="entry name" value="DUF711"/>
    <property type="match status" value="1"/>
</dbReference>
<comment type="caution">
    <text evidence="1">The sequence shown here is derived from an EMBL/GenBank/DDBJ whole genome shotgun (WGS) entry which is preliminary data.</text>
</comment>
<dbReference type="Proteomes" id="UP000064249">
    <property type="component" value="Unassembled WGS sequence"/>
</dbReference>
<organism evidence="1 2">
    <name type="scientific">Anaerolinea thermophila</name>
    <dbReference type="NCBI Taxonomy" id="167964"/>
    <lineage>
        <taxon>Bacteria</taxon>
        <taxon>Bacillati</taxon>
        <taxon>Chloroflexota</taxon>
        <taxon>Anaerolineae</taxon>
        <taxon>Anaerolineales</taxon>
        <taxon>Anaerolineaceae</taxon>
        <taxon>Anaerolinea</taxon>
    </lineage>
</organism>
<evidence type="ECO:0008006" key="3">
    <source>
        <dbReference type="Google" id="ProtNLM"/>
    </source>
</evidence>